<dbReference type="RefSeq" id="WP_003671023.1">
    <property type="nucleotide sequence ID" value="NZ_GG693669.1"/>
</dbReference>
<dbReference type="GO" id="GO:0005886">
    <property type="term" value="C:plasma membrane"/>
    <property type="evidence" value="ECO:0007669"/>
    <property type="project" value="TreeGrafter"/>
</dbReference>
<dbReference type="AlphaFoldDB" id="A0A8D9S6G5"/>
<feature type="non-terminal residue" evidence="2">
    <location>
        <position position="1"/>
    </location>
</feature>
<feature type="transmembrane region" description="Helical" evidence="1">
    <location>
        <begin position="94"/>
        <end position="121"/>
    </location>
</feature>
<dbReference type="PANTHER" id="PTHR34980:SF2">
    <property type="entry name" value="INNER MEMBRANE PROTEIN YHAH-RELATED"/>
    <property type="match status" value="1"/>
</dbReference>
<name>A0A8D9S6G5_LIMRT</name>
<dbReference type="Pfam" id="PF05656">
    <property type="entry name" value="DUF805"/>
    <property type="match status" value="1"/>
</dbReference>
<dbReference type="Proteomes" id="UP000003419">
    <property type="component" value="Unassembled WGS sequence"/>
</dbReference>
<dbReference type="PANTHER" id="PTHR34980">
    <property type="entry name" value="INNER MEMBRANE PROTEIN-RELATED-RELATED"/>
    <property type="match status" value="1"/>
</dbReference>
<proteinExistence type="predicted"/>
<reference evidence="2 3" key="1">
    <citation type="submission" date="2009-01" db="EMBL/GenBank/DDBJ databases">
        <authorList>
            <person name="Qin X."/>
            <person name="Bachman B."/>
            <person name="Battles P."/>
            <person name="Bell A."/>
            <person name="Bess C."/>
            <person name="Bickham C."/>
            <person name="Chaboub L."/>
            <person name="Chen D."/>
            <person name="Coyle M."/>
            <person name="Deiros D.R."/>
            <person name="Dinh H."/>
            <person name="Forbes L."/>
            <person name="Fowler G."/>
            <person name="Francisco L."/>
            <person name="Fu Q."/>
            <person name="Gubbala S."/>
            <person name="Hale W."/>
            <person name="Han Y."/>
            <person name="Hemphill L."/>
            <person name="Highlander S.K."/>
            <person name="Hirani K."/>
            <person name="Hogues M."/>
            <person name="Jackson L."/>
            <person name="Jakkamsetti A."/>
            <person name="Javaid M."/>
            <person name="Jiang H."/>
            <person name="Korchina V."/>
            <person name="Kovar C."/>
            <person name="Lara F."/>
            <person name="Lee S."/>
            <person name="Mata R."/>
            <person name="Mathew T."/>
            <person name="Moen C."/>
            <person name="Morales K."/>
            <person name="Munidasa M."/>
            <person name="Nazareth L."/>
            <person name="Ngo R."/>
            <person name="Nguyen L."/>
            <person name="Okwuonu G."/>
            <person name="Ongeri F."/>
            <person name="Patil S."/>
            <person name="Petrosino J."/>
            <person name="Pham C."/>
            <person name="Pham P."/>
            <person name="Pu L.-L."/>
            <person name="Puazo M."/>
            <person name="Raj R."/>
            <person name="Reid J."/>
            <person name="Rouhana J."/>
            <person name="Saada N."/>
            <person name="Shang Y."/>
            <person name="Simmons D."/>
            <person name="Thornton R."/>
            <person name="Warren J."/>
            <person name="Weissenberger G."/>
            <person name="Zhang J."/>
            <person name="Zhang L."/>
            <person name="Zhou C."/>
            <person name="Zhu D."/>
            <person name="Muzny D."/>
            <person name="Worley K."/>
            <person name="Gibbs R."/>
        </authorList>
    </citation>
    <scope>NUCLEOTIDE SEQUENCE [LARGE SCALE GENOMIC DNA]</scope>
    <source>
        <strain evidence="2 3">CF48-3A</strain>
    </source>
</reference>
<keyword evidence="1" id="KW-0812">Transmembrane</keyword>
<comment type="caution">
    <text evidence="2">The sequence shown here is derived from an EMBL/GenBank/DDBJ whole genome shotgun (WGS) entry which is preliminary data.</text>
</comment>
<feature type="transmembrane region" description="Helical" evidence="1">
    <location>
        <begin position="157"/>
        <end position="174"/>
    </location>
</feature>
<organism evidence="2 3">
    <name type="scientific">Limosilactobacillus reuteri CF48-3A</name>
    <dbReference type="NCBI Taxonomy" id="525341"/>
    <lineage>
        <taxon>Bacteria</taxon>
        <taxon>Bacillati</taxon>
        <taxon>Bacillota</taxon>
        <taxon>Bacilli</taxon>
        <taxon>Lactobacillales</taxon>
        <taxon>Lactobacillaceae</taxon>
        <taxon>Limosilactobacillus</taxon>
    </lineage>
</organism>
<evidence type="ECO:0000313" key="2">
    <source>
        <dbReference type="EMBL" id="EEI66573.1"/>
    </source>
</evidence>
<evidence type="ECO:0000256" key="1">
    <source>
        <dbReference type="SAM" id="Phobius"/>
    </source>
</evidence>
<evidence type="ECO:0000313" key="3">
    <source>
        <dbReference type="Proteomes" id="UP000003419"/>
    </source>
</evidence>
<evidence type="ECO:0008006" key="4">
    <source>
        <dbReference type="Google" id="ProtNLM"/>
    </source>
</evidence>
<dbReference type="EMBL" id="ACHG01000008">
    <property type="protein sequence ID" value="EEI66573.1"/>
    <property type="molecule type" value="Genomic_DNA"/>
</dbReference>
<keyword evidence="1" id="KW-1133">Transmembrane helix</keyword>
<keyword evidence="1" id="KW-0472">Membrane</keyword>
<accession>A0A8D9S6G5</accession>
<feature type="transmembrane region" description="Helical" evidence="1">
    <location>
        <begin position="58"/>
        <end position="82"/>
    </location>
</feature>
<sequence>FIFYLLLNHNKATPDTCKARKNAIIKANLSKENYMIEAYKYYWENSFKYRATSTRADFWWPVLVNFIIFVILYFLLAIAGFASVTSIMNGYNRGVGFLIFLLFVIAVFAIAIIIPGIAICVRRVRDTGLTGWTVLVFWLLSLIFTSNDSAVMETISSVINIIFLVILCLPTGYVSKHGWWSANYGNDITVPSLRNDD</sequence>
<feature type="transmembrane region" description="Helical" evidence="1">
    <location>
        <begin position="128"/>
        <end position="145"/>
    </location>
</feature>
<protein>
    <recommendedName>
        <fullName evidence="4">DUF805 domain-containing protein</fullName>
    </recommendedName>
</protein>
<gene>
    <name evidence="2" type="ORF">HMPREF0534_0111</name>
</gene>
<dbReference type="InterPro" id="IPR008523">
    <property type="entry name" value="DUF805"/>
</dbReference>